<keyword evidence="2" id="KW-0238">DNA-binding</keyword>
<dbReference type="InterPro" id="IPR018060">
    <property type="entry name" value="HTH_AraC"/>
</dbReference>
<dbReference type="Pfam" id="PF12833">
    <property type="entry name" value="HTH_18"/>
    <property type="match status" value="1"/>
</dbReference>
<dbReference type="SMART" id="SM00342">
    <property type="entry name" value="HTH_ARAC"/>
    <property type="match status" value="1"/>
</dbReference>
<dbReference type="Proteomes" id="UP000007726">
    <property type="component" value="Chromosome"/>
</dbReference>
<gene>
    <name evidence="5" type="ordered locus">Dhaf_1818</name>
</gene>
<dbReference type="EMBL" id="CP001336">
    <property type="protein sequence ID" value="ACL19862.1"/>
    <property type="molecule type" value="Genomic_DNA"/>
</dbReference>
<feature type="domain" description="HTH araC/xylS-type" evidence="4">
    <location>
        <begin position="19"/>
        <end position="75"/>
    </location>
</feature>
<evidence type="ECO:0000256" key="3">
    <source>
        <dbReference type="ARBA" id="ARBA00023163"/>
    </source>
</evidence>
<evidence type="ECO:0000256" key="1">
    <source>
        <dbReference type="ARBA" id="ARBA00023015"/>
    </source>
</evidence>
<dbReference type="InterPro" id="IPR020449">
    <property type="entry name" value="Tscrpt_reg_AraC-type_HTH"/>
</dbReference>
<dbReference type="InterPro" id="IPR009057">
    <property type="entry name" value="Homeodomain-like_sf"/>
</dbReference>
<keyword evidence="1" id="KW-0805">Transcription regulation</keyword>
<organism evidence="5 6">
    <name type="scientific">Desulfitobacterium hafniense (strain DSM 10664 / DCB-2)</name>
    <dbReference type="NCBI Taxonomy" id="272564"/>
    <lineage>
        <taxon>Bacteria</taxon>
        <taxon>Bacillati</taxon>
        <taxon>Bacillota</taxon>
        <taxon>Clostridia</taxon>
        <taxon>Eubacteriales</taxon>
        <taxon>Desulfitobacteriaceae</taxon>
        <taxon>Desulfitobacterium</taxon>
    </lineage>
</organism>
<evidence type="ECO:0000313" key="6">
    <source>
        <dbReference type="Proteomes" id="UP000007726"/>
    </source>
</evidence>
<sequence length="79" mass="8960">MEMTTDEGENRAGKYEKGAPARFLAELRIQRAKDLLQTCSSVKQVAECVGFSDNLYFSKAFKKQTGVSPSEFRQHLKKE</sequence>
<protein>
    <submittedName>
        <fullName evidence="5">Transcriptional regulator, AraC family</fullName>
    </submittedName>
</protein>
<dbReference type="Gene3D" id="1.10.10.60">
    <property type="entry name" value="Homeodomain-like"/>
    <property type="match status" value="1"/>
</dbReference>
<proteinExistence type="predicted"/>
<name>B8FQH2_DESHD</name>
<accession>B8FQH2</accession>
<dbReference type="PANTHER" id="PTHR43280">
    <property type="entry name" value="ARAC-FAMILY TRANSCRIPTIONAL REGULATOR"/>
    <property type="match status" value="1"/>
</dbReference>
<dbReference type="PRINTS" id="PR00032">
    <property type="entry name" value="HTHARAC"/>
</dbReference>
<dbReference type="PROSITE" id="PS01124">
    <property type="entry name" value="HTH_ARAC_FAMILY_2"/>
    <property type="match status" value="1"/>
</dbReference>
<dbReference type="HOGENOM" id="CLU_2600331_0_0_9"/>
<dbReference type="KEGG" id="dhd:Dhaf_1818"/>
<dbReference type="InterPro" id="IPR018062">
    <property type="entry name" value="HTH_AraC-typ_CS"/>
</dbReference>
<dbReference type="PANTHER" id="PTHR43280:SF2">
    <property type="entry name" value="HTH-TYPE TRANSCRIPTIONAL REGULATOR EXSA"/>
    <property type="match status" value="1"/>
</dbReference>
<dbReference type="PROSITE" id="PS00041">
    <property type="entry name" value="HTH_ARAC_FAMILY_1"/>
    <property type="match status" value="1"/>
</dbReference>
<evidence type="ECO:0000313" key="5">
    <source>
        <dbReference type="EMBL" id="ACL19862.1"/>
    </source>
</evidence>
<dbReference type="GO" id="GO:0043565">
    <property type="term" value="F:sequence-specific DNA binding"/>
    <property type="evidence" value="ECO:0007669"/>
    <property type="project" value="InterPro"/>
</dbReference>
<dbReference type="AlphaFoldDB" id="B8FQH2"/>
<evidence type="ECO:0000256" key="2">
    <source>
        <dbReference type="ARBA" id="ARBA00023125"/>
    </source>
</evidence>
<dbReference type="GO" id="GO:0003700">
    <property type="term" value="F:DNA-binding transcription factor activity"/>
    <property type="evidence" value="ECO:0007669"/>
    <property type="project" value="InterPro"/>
</dbReference>
<dbReference type="RefSeq" id="WP_015943676.1">
    <property type="nucleotide sequence ID" value="NC_011830.1"/>
</dbReference>
<keyword evidence="3" id="KW-0804">Transcription</keyword>
<reference evidence="5 6" key="1">
    <citation type="journal article" date="2012" name="BMC Microbiol.">
        <title>Genome sequence of Desulfitobacterium hafniense DCB-2, a Gram-positive anaerobe capable of dehalogenation and metal reduction.</title>
        <authorList>
            <person name="Kim S.H."/>
            <person name="Harzman C."/>
            <person name="Davis J.K."/>
            <person name="Hutcheson R."/>
            <person name="Broderick J.B."/>
            <person name="Marsh T.L."/>
            <person name="Tiedje J.M."/>
        </authorList>
    </citation>
    <scope>NUCLEOTIDE SEQUENCE [LARGE SCALE GENOMIC DNA]</scope>
    <source>
        <strain evidence="6">DSM 10664 / DCB-2</strain>
    </source>
</reference>
<evidence type="ECO:0000259" key="4">
    <source>
        <dbReference type="PROSITE" id="PS01124"/>
    </source>
</evidence>
<dbReference type="SUPFAM" id="SSF46689">
    <property type="entry name" value="Homeodomain-like"/>
    <property type="match status" value="1"/>
</dbReference>